<sequence length="334" mass="38684">MKILFLVQGLDVAASRYRVLQYLPYLKEQGIQVSVLPFPKSFFAKLKVFKGVKQYDILFIQRKRFPVLWLKLIRKNAKKIVYDFDDSVMFRNSKYIKHESKTRVKMFRNMINASDHVIAGNDFLQKKTAPYTHNVTIIPSPIDISFYPQKKYSENNDNITLGWIGAHGSIHYLKKMKPIFETLGKSNDKLRLKIICDTFFDCENMVVDKKQWNEKDEVADIQSFDIGLMPLMDDPWSHGKCGLKILQCLATGVPVVCSRAGINREIVEDGVHGFWADTHEEWIEKLEILINDHELRKKMGMAGRERVIGHYSLKANAPIMLNIFQQLIQNGTVK</sequence>
<protein>
    <recommendedName>
        <fullName evidence="1">Glycosyl transferase family 1 domain-containing protein</fullName>
    </recommendedName>
</protein>
<gene>
    <name evidence="2" type="ORF">SCABRO_03065</name>
</gene>
<dbReference type="CDD" id="cd03801">
    <property type="entry name" value="GT4_PimA-like"/>
    <property type="match status" value="1"/>
</dbReference>
<evidence type="ECO:0000313" key="2">
    <source>
        <dbReference type="EMBL" id="KHE91214.1"/>
    </source>
</evidence>
<dbReference type="GO" id="GO:0016757">
    <property type="term" value="F:glycosyltransferase activity"/>
    <property type="evidence" value="ECO:0007669"/>
    <property type="project" value="InterPro"/>
</dbReference>
<reference evidence="2 3" key="1">
    <citation type="submission" date="2014-10" db="EMBL/GenBank/DDBJ databases">
        <title>Draft genome of anammox bacterium scalindua brodae, obtained using differential coverage binning of sequence data from two enrichment reactors.</title>
        <authorList>
            <person name="Speth D.R."/>
            <person name="Russ L."/>
            <person name="Kartal B."/>
            <person name="Op den Camp H.J."/>
            <person name="Dutilh B.E."/>
            <person name="Jetten M.S."/>
        </authorList>
    </citation>
    <scope>NUCLEOTIDE SEQUENCE [LARGE SCALE GENOMIC DNA]</scope>
    <source>
        <strain evidence="2">RU1</strain>
    </source>
</reference>
<dbReference type="Pfam" id="PF00534">
    <property type="entry name" value="Glycos_transf_1"/>
    <property type="match status" value="1"/>
</dbReference>
<evidence type="ECO:0000313" key="3">
    <source>
        <dbReference type="Proteomes" id="UP000030652"/>
    </source>
</evidence>
<comment type="caution">
    <text evidence="2">The sequence shown here is derived from an EMBL/GenBank/DDBJ whole genome shotgun (WGS) entry which is preliminary data.</text>
</comment>
<dbReference type="EMBL" id="JRYO01000214">
    <property type="protein sequence ID" value="KHE91214.1"/>
    <property type="molecule type" value="Genomic_DNA"/>
</dbReference>
<dbReference type="eggNOG" id="COG0438">
    <property type="taxonomic scope" value="Bacteria"/>
</dbReference>
<dbReference type="InterPro" id="IPR001296">
    <property type="entry name" value="Glyco_trans_1"/>
</dbReference>
<dbReference type="AlphaFoldDB" id="A0A0B0EF49"/>
<organism evidence="2 3">
    <name type="scientific">Candidatus Scalindua brodae</name>
    <dbReference type="NCBI Taxonomy" id="237368"/>
    <lineage>
        <taxon>Bacteria</taxon>
        <taxon>Pseudomonadati</taxon>
        <taxon>Planctomycetota</taxon>
        <taxon>Candidatus Brocadiia</taxon>
        <taxon>Candidatus Brocadiales</taxon>
        <taxon>Candidatus Scalinduaceae</taxon>
        <taxon>Candidatus Scalindua</taxon>
    </lineage>
</organism>
<name>A0A0B0EF49_9BACT</name>
<accession>A0A0B0EF49</accession>
<dbReference type="PANTHER" id="PTHR12526">
    <property type="entry name" value="GLYCOSYLTRANSFERASE"/>
    <property type="match status" value="1"/>
</dbReference>
<proteinExistence type="predicted"/>
<feature type="domain" description="Glycosyl transferase family 1" evidence="1">
    <location>
        <begin position="240"/>
        <end position="306"/>
    </location>
</feature>
<dbReference type="Proteomes" id="UP000030652">
    <property type="component" value="Unassembled WGS sequence"/>
</dbReference>
<dbReference type="SUPFAM" id="SSF53756">
    <property type="entry name" value="UDP-Glycosyltransferase/glycogen phosphorylase"/>
    <property type="match status" value="1"/>
</dbReference>
<evidence type="ECO:0000259" key="1">
    <source>
        <dbReference type="Pfam" id="PF00534"/>
    </source>
</evidence>
<dbReference type="Gene3D" id="3.40.50.2000">
    <property type="entry name" value="Glycogen Phosphorylase B"/>
    <property type="match status" value="2"/>
</dbReference>